<keyword evidence="3" id="KW-1185">Reference proteome</keyword>
<comment type="caution">
    <text evidence="2">The sequence shown here is derived from an EMBL/GenBank/DDBJ whole genome shotgun (WGS) entry which is preliminary data.</text>
</comment>
<keyword evidence="1" id="KW-1133">Transmembrane helix</keyword>
<evidence type="ECO:0000313" key="3">
    <source>
        <dbReference type="Proteomes" id="UP000812966"/>
    </source>
</evidence>
<evidence type="ECO:0000313" key="2">
    <source>
        <dbReference type="EMBL" id="KAG7531964.1"/>
    </source>
</evidence>
<feature type="transmembrane region" description="Helical" evidence="1">
    <location>
        <begin position="105"/>
        <end position="129"/>
    </location>
</feature>
<proteinExistence type="predicted"/>
<feature type="transmembrane region" description="Helical" evidence="1">
    <location>
        <begin position="72"/>
        <end position="93"/>
    </location>
</feature>
<gene>
    <name evidence="2" type="ORF">FFLO_03971</name>
</gene>
<organism evidence="2 3">
    <name type="scientific">Filobasidium floriforme</name>
    <dbReference type="NCBI Taxonomy" id="5210"/>
    <lineage>
        <taxon>Eukaryota</taxon>
        <taxon>Fungi</taxon>
        <taxon>Dikarya</taxon>
        <taxon>Basidiomycota</taxon>
        <taxon>Agaricomycotina</taxon>
        <taxon>Tremellomycetes</taxon>
        <taxon>Filobasidiales</taxon>
        <taxon>Filobasidiaceae</taxon>
        <taxon>Filobasidium</taxon>
    </lineage>
</organism>
<reference evidence="2" key="1">
    <citation type="submission" date="2020-04" db="EMBL/GenBank/DDBJ databases">
        <title>Analysis of mating type loci in Filobasidium floriforme.</title>
        <authorList>
            <person name="Nowrousian M."/>
        </authorList>
    </citation>
    <scope>NUCLEOTIDE SEQUENCE</scope>
    <source>
        <strain evidence="2">CBS 6242</strain>
    </source>
</reference>
<feature type="transmembrane region" description="Helical" evidence="1">
    <location>
        <begin position="38"/>
        <end position="60"/>
    </location>
</feature>
<keyword evidence="1" id="KW-0472">Membrane</keyword>
<dbReference type="AlphaFoldDB" id="A0A8K0NSN1"/>
<dbReference type="EMBL" id="JABELV010000078">
    <property type="protein sequence ID" value="KAG7531964.1"/>
    <property type="molecule type" value="Genomic_DNA"/>
</dbReference>
<protein>
    <submittedName>
        <fullName evidence="2">Uncharacterized protein</fullName>
    </submittedName>
</protein>
<name>A0A8K0NSN1_9TREE</name>
<keyword evidence="1" id="KW-0812">Transmembrane</keyword>
<evidence type="ECO:0000256" key="1">
    <source>
        <dbReference type="SAM" id="Phobius"/>
    </source>
</evidence>
<dbReference type="Proteomes" id="UP000812966">
    <property type="component" value="Unassembled WGS sequence"/>
</dbReference>
<sequence>MRKMTSGTQASNLQILAFILKDLKGSISNPFTPYNLNFIGLLLTESLSMLVLLSGYRAFAEREGQIMSHVPCLVIAIAATLTLATAFALFVVNKYLRDTTSVKKVVWPGLAIATFVPLNIGLLVVNAILTRDIRKTACYSGEYCK</sequence>
<accession>A0A8K0NSN1</accession>